<protein>
    <submittedName>
        <fullName evidence="3">DALR anticodon-binding domain-containing protein 3 isoform X1</fullName>
    </submittedName>
</protein>
<accession>A0A6I9WPY3</accession>
<keyword evidence="2" id="KW-1185">Reference proteome</keyword>
<dbReference type="InterPro" id="IPR008909">
    <property type="entry name" value="DALR_anticod-bd"/>
</dbReference>
<evidence type="ECO:0000313" key="2">
    <source>
        <dbReference type="Proteomes" id="UP000504615"/>
    </source>
</evidence>
<dbReference type="PANTHER" id="PTHR16043:SF1">
    <property type="entry name" value="DALR ANTICODON-BINDING DOMAIN-CONTAINING PROTEIN 3"/>
    <property type="match status" value="1"/>
</dbReference>
<dbReference type="KEGG" id="pbar:105430039"/>
<dbReference type="AlphaFoldDB" id="A0A6I9WPY3"/>
<dbReference type="GO" id="GO:0106217">
    <property type="term" value="P:tRNA C3-cytosine methylation"/>
    <property type="evidence" value="ECO:0007669"/>
    <property type="project" value="TreeGrafter"/>
</dbReference>
<dbReference type="PANTHER" id="PTHR16043">
    <property type="entry name" value="DALRD3 PROTEIN"/>
    <property type="match status" value="1"/>
</dbReference>
<dbReference type="SUPFAM" id="SSF47323">
    <property type="entry name" value="Anticodon-binding domain of a subclass of class I aminoacyl-tRNA synthetases"/>
    <property type="match status" value="1"/>
</dbReference>
<dbReference type="Gene3D" id="1.10.730.10">
    <property type="entry name" value="Isoleucyl-tRNA Synthetase, Domain 1"/>
    <property type="match status" value="1"/>
</dbReference>
<dbReference type="GO" id="GO:0005524">
    <property type="term" value="F:ATP binding"/>
    <property type="evidence" value="ECO:0007669"/>
    <property type="project" value="InterPro"/>
</dbReference>
<dbReference type="SMART" id="SM00836">
    <property type="entry name" value="DALR_1"/>
    <property type="match status" value="1"/>
</dbReference>
<reference evidence="3" key="1">
    <citation type="submission" date="2025-08" db="UniProtKB">
        <authorList>
            <consortium name="RefSeq"/>
        </authorList>
    </citation>
    <scope>IDENTIFICATION</scope>
</reference>
<dbReference type="InterPro" id="IPR037380">
    <property type="entry name" value="DALRD3"/>
</dbReference>
<dbReference type="RefSeq" id="XP_011641655.1">
    <property type="nucleotide sequence ID" value="XM_011643353.2"/>
</dbReference>
<dbReference type="GO" id="GO:0000049">
    <property type="term" value="F:tRNA binding"/>
    <property type="evidence" value="ECO:0007669"/>
    <property type="project" value="TreeGrafter"/>
</dbReference>
<dbReference type="Proteomes" id="UP000504615">
    <property type="component" value="Unplaced"/>
</dbReference>
<sequence length="441" mass="50922">MEGFWTGFCIKSIIDDIIFYFTGDTHKKSSAIKVNSENLLVNGELHFLCNFKAWRNLFTCSKNCINILQHLAHAHGATKDDIDADTAEEIFEQLILKSNNWPIRIQRCMLQKERVCLFLNREDIIASSIKMAVECKMTLGKIKSTGKIFILKYQHDAQSALTTQRLHLIRNVTAKALNLHGHIVLSTGENCTNKYIFTSKSEGLIDEGYKKYVCGIVKNSQTNSKETCFTWEQYIKYKMNQLAELSEHKFIENEKNNAKDFFLHNLANAVIIFELMTVKPSRSVIIGNNNVEDDRNITNTRGASFVLYNTARIAAIIAKYNEKVSRGEYPSLPDIKNVDFSQLQEEEEWELIFNFVFGYSQMINDCLKCEPNFYIYPQVVCLFLLRLCQKFSVYYRKVRILTEGGDHLIPKMVARLYMLHALQVVFENALDILGIKPMMRM</sequence>
<dbReference type="GO" id="GO:0006420">
    <property type="term" value="P:arginyl-tRNA aminoacylation"/>
    <property type="evidence" value="ECO:0007669"/>
    <property type="project" value="InterPro"/>
</dbReference>
<evidence type="ECO:0000313" key="3">
    <source>
        <dbReference type="RefSeq" id="XP_011641655.1"/>
    </source>
</evidence>
<dbReference type="GO" id="GO:0004814">
    <property type="term" value="F:arginine-tRNA ligase activity"/>
    <property type="evidence" value="ECO:0007669"/>
    <property type="project" value="InterPro"/>
</dbReference>
<proteinExistence type="predicted"/>
<dbReference type="InterPro" id="IPR009080">
    <property type="entry name" value="tRNAsynth_Ia_anticodon-bd"/>
</dbReference>
<gene>
    <name evidence="3" type="primary">LOC105430039</name>
</gene>
<dbReference type="Pfam" id="PF05746">
    <property type="entry name" value="DALR_1"/>
    <property type="match status" value="1"/>
</dbReference>
<dbReference type="OrthoDB" id="9990834at2759"/>
<evidence type="ECO:0000259" key="1">
    <source>
        <dbReference type="SMART" id="SM00836"/>
    </source>
</evidence>
<name>A0A6I9WPY3_9HYME</name>
<dbReference type="GeneID" id="105430039"/>
<feature type="domain" description="DALR anticodon binding" evidence="1">
    <location>
        <begin position="306"/>
        <end position="441"/>
    </location>
</feature>
<organism evidence="2 3">
    <name type="scientific">Pogonomyrmex barbatus</name>
    <name type="common">red harvester ant</name>
    <dbReference type="NCBI Taxonomy" id="144034"/>
    <lineage>
        <taxon>Eukaryota</taxon>
        <taxon>Metazoa</taxon>
        <taxon>Ecdysozoa</taxon>
        <taxon>Arthropoda</taxon>
        <taxon>Hexapoda</taxon>
        <taxon>Insecta</taxon>
        <taxon>Pterygota</taxon>
        <taxon>Neoptera</taxon>
        <taxon>Endopterygota</taxon>
        <taxon>Hymenoptera</taxon>
        <taxon>Apocrita</taxon>
        <taxon>Aculeata</taxon>
        <taxon>Formicoidea</taxon>
        <taxon>Formicidae</taxon>
        <taxon>Myrmicinae</taxon>
        <taxon>Pogonomyrmex</taxon>
    </lineage>
</organism>